<feature type="region of interest" description="Disordered" evidence="1">
    <location>
        <begin position="1"/>
        <end position="28"/>
    </location>
</feature>
<evidence type="ECO:0000313" key="3">
    <source>
        <dbReference type="EMBL" id="SPF80706.1"/>
    </source>
</evidence>
<evidence type="ECO:0000256" key="1">
    <source>
        <dbReference type="SAM" id="MobiDB-lite"/>
    </source>
</evidence>
<dbReference type="SUPFAM" id="SSF47413">
    <property type="entry name" value="lambda repressor-like DNA-binding domains"/>
    <property type="match status" value="1"/>
</dbReference>
<dbReference type="InterPro" id="IPR001387">
    <property type="entry name" value="Cro/C1-type_HTH"/>
</dbReference>
<accession>A0A2R8AXE2</accession>
<sequence length="285" mass="32296">MTEETETRERQLSMPNGPEDRRKSPNPAELRSMLGANLRQLAQGAQSISQLCRELGINRTQFNRYLAGESFPRPDVLHRMCSFFGVDARILLEPVEQINSTSPSLLTHPEIADFIGATKAVVTENQFPSGFYRYSRRSFMQRTRFVQGLAFVYRQDGHTFMKGFEARQAMQQQGLPASKKDREFRGFMLPHETGVSTMVCRRNAMNVSFNFLAPVASFDSNFWVGYTARAGQETPGHPRVTRVVYEHLKGGVKEALRVTRSGGICEISELAPFHRAQFESDGEFN</sequence>
<dbReference type="SMART" id="SM00530">
    <property type="entry name" value="HTH_XRE"/>
    <property type="match status" value="1"/>
</dbReference>
<feature type="compositionally biased region" description="Basic and acidic residues" evidence="1">
    <location>
        <begin position="1"/>
        <end position="11"/>
    </location>
</feature>
<keyword evidence="4" id="KW-1185">Reference proteome</keyword>
<dbReference type="InterPro" id="IPR010982">
    <property type="entry name" value="Lambda_DNA-bd_dom_sf"/>
</dbReference>
<dbReference type="CDD" id="cd00093">
    <property type="entry name" value="HTH_XRE"/>
    <property type="match status" value="1"/>
</dbReference>
<reference evidence="4" key="1">
    <citation type="submission" date="2018-03" db="EMBL/GenBank/DDBJ databases">
        <authorList>
            <person name="Rodrigo-Torres L."/>
            <person name="Arahal R. D."/>
            <person name="Lucena T."/>
        </authorList>
    </citation>
    <scope>NUCLEOTIDE SEQUENCE [LARGE SCALE GENOMIC DNA]</scope>
    <source>
        <strain evidence="4">CECT 8871</strain>
    </source>
</reference>
<dbReference type="Proteomes" id="UP000244904">
    <property type="component" value="Unassembled WGS sequence"/>
</dbReference>
<dbReference type="PROSITE" id="PS50943">
    <property type="entry name" value="HTH_CROC1"/>
    <property type="match status" value="1"/>
</dbReference>
<evidence type="ECO:0000313" key="4">
    <source>
        <dbReference type="Proteomes" id="UP000244904"/>
    </source>
</evidence>
<dbReference type="EMBL" id="OMOJ01000005">
    <property type="protein sequence ID" value="SPF80706.1"/>
    <property type="molecule type" value="Genomic_DNA"/>
</dbReference>
<dbReference type="Gene3D" id="1.10.260.40">
    <property type="entry name" value="lambda repressor-like DNA-binding domains"/>
    <property type="match status" value="1"/>
</dbReference>
<dbReference type="Pfam" id="PF13560">
    <property type="entry name" value="HTH_31"/>
    <property type="match status" value="1"/>
</dbReference>
<protein>
    <recommendedName>
        <fullName evidence="2">HTH cro/C1-type domain-containing protein</fullName>
    </recommendedName>
</protein>
<organism evidence="3 4">
    <name type="scientific">Pseudoprimorskyibacter insulae</name>
    <dbReference type="NCBI Taxonomy" id="1695997"/>
    <lineage>
        <taxon>Bacteria</taxon>
        <taxon>Pseudomonadati</taxon>
        <taxon>Pseudomonadota</taxon>
        <taxon>Alphaproteobacteria</taxon>
        <taxon>Rhodobacterales</taxon>
        <taxon>Paracoccaceae</taxon>
        <taxon>Pseudoprimorskyibacter</taxon>
    </lineage>
</organism>
<feature type="domain" description="HTH cro/C1-type" evidence="2">
    <location>
        <begin position="47"/>
        <end position="91"/>
    </location>
</feature>
<gene>
    <name evidence="3" type="ORF">PRI8871_02517</name>
</gene>
<proteinExistence type="predicted"/>
<dbReference type="RefSeq" id="WP_245897859.1">
    <property type="nucleotide sequence ID" value="NZ_OMOJ01000005.1"/>
</dbReference>
<evidence type="ECO:0000259" key="2">
    <source>
        <dbReference type="PROSITE" id="PS50943"/>
    </source>
</evidence>
<dbReference type="AlphaFoldDB" id="A0A2R8AXE2"/>
<dbReference type="GO" id="GO:0003677">
    <property type="term" value="F:DNA binding"/>
    <property type="evidence" value="ECO:0007669"/>
    <property type="project" value="InterPro"/>
</dbReference>
<name>A0A2R8AXE2_9RHOB</name>